<evidence type="ECO:0000256" key="2">
    <source>
        <dbReference type="ARBA" id="ARBA00022475"/>
    </source>
</evidence>
<keyword evidence="8 11" id="KW-1133">Transmembrane helix</keyword>
<sequence length="201" mass="20457">MHPEPGILRPAIVLLLLLTLLLGLIYPLAVTGIASAVFPQQAGGSLLQRDGKVVGSALLGQSFAGPGYFHGRPSGAGAAGYDAASSSGSNYGPTSKALLERIAADAERLGKAQPGQPIPADLLTASGSGLDPHISPAAADYQAARVAAARGLPVDRVRLMIREHTHGRDLGFLGEPGVNVLALNLALDAEAGRRRAPAGIP</sequence>
<keyword evidence="2 11" id="KW-1003">Cell membrane</keyword>
<evidence type="ECO:0000256" key="11">
    <source>
        <dbReference type="HAMAP-Rule" id="MF_00276"/>
    </source>
</evidence>
<dbReference type="GO" id="GO:0005886">
    <property type="term" value="C:plasma membrane"/>
    <property type="evidence" value="ECO:0007669"/>
    <property type="project" value="UniProtKB-SubCell"/>
</dbReference>
<organism evidence="12 13">
    <name type="scientific">Solimonas fluminis</name>
    <dbReference type="NCBI Taxonomy" id="2086571"/>
    <lineage>
        <taxon>Bacteria</taxon>
        <taxon>Pseudomonadati</taxon>
        <taxon>Pseudomonadota</taxon>
        <taxon>Gammaproteobacteria</taxon>
        <taxon>Nevskiales</taxon>
        <taxon>Nevskiaceae</taxon>
        <taxon>Solimonas</taxon>
    </lineage>
</organism>
<keyword evidence="1 11" id="KW-0813">Transport</keyword>
<comment type="function">
    <text evidence="11">Part of the high-affinity ATP-driven potassium transport (or Kdp) system, which catalyzes the hydrolysis of ATP coupled with the electrogenic transport of potassium into the cytoplasm. This subunit acts as a catalytic chaperone that increases the ATP-binding affinity of the ATP-hydrolyzing subunit KdpB by the formation of a transient KdpB/KdpC/ATP ternary complex.</text>
</comment>
<dbReference type="InterPro" id="IPR003820">
    <property type="entry name" value="KdpC"/>
</dbReference>
<dbReference type="Pfam" id="PF02669">
    <property type="entry name" value="KdpC"/>
    <property type="match status" value="1"/>
</dbReference>
<protein>
    <recommendedName>
        <fullName evidence="11">Potassium-transporting ATPase KdpC subunit</fullName>
    </recommendedName>
    <alternativeName>
        <fullName evidence="11">ATP phosphohydrolase [potassium-transporting] C chain</fullName>
    </alternativeName>
    <alternativeName>
        <fullName evidence="11">Potassium-binding and translocating subunit C</fullName>
    </alternativeName>
    <alternativeName>
        <fullName evidence="11">Potassium-translocating ATPase C chain</fullName>
    </alternativeName>
</protein>
<evidence type="ECO:0000256" key="3">
    <source>
        <dbReference type="ARBA" id="ARBA00022538"/>
    </source>
</evidence>
<dbReference type="Proteomes" id="UP000238220">
    <property type="component" value="Unassembled WGS sequence"/>
</dbReference>
<keyword evidence="7 11" id="KW-0630">Potassium</keyword>
<keyword evidence="4 11" id="KW-0812">Transmembrane</keyword>
<proteinExistence type="inferred from homology"/>
<evidence type="ECO:0000256" key="8">
    <source>
        <dbReference type="ARBA" id="ARBA00022989"/>
    </source>
</evidence>
<dbReference type="GO" id="GO:0005524">
    <property type="term" value="F:ATP binding"/>
    <property type="evidence" value="ECO:0007669"/>
    <property type="project" value="UniProtKB-UniRule"/>
</dbReference>
<comment type="similarity">
    <text evidence="11">Belongs to the KdpC family.</text>
</comment>
<comment type="subunit">
    <text evidence="11">The system is composed of three essential subunits: KdpA, KdpB and KdpC.</text>
</comment>
<evidence type="ECO:0000256" key="4">
    <source>
        <dbReference type="ARBA" id="ARBA00022692"/>
    </source>
</evidence>
<dbReference type="NCBIfam" id="TIGR00681">
    <property type="entry name" value="kdpC"/>
    <property type="match status" value="1"/>
</dbReference>
<dbReference type="OrthoDB" id="9788285at2"/>
<keyword evidence="6 11" id="KW-0067">ATP-binding</keyword>
<gene>
    <name evidence="11" type="primary">kdpC</name>
    <name evidence="12" type="ORF">C3942_14860</name>
</gene>
<evidence type="ECO:0000256" key="9">
    <source>
        <dbReference type="ARBA" id="ARBA00023065"/>
    </source>
</evidence>
<keyword evidence="10 11" id="KW-0472">Membrane</keyword>
<evidence type="ECO:0000256" key="6">
    <source>
        <dbReference type="ARBA" id="ARBA00022840"/>
    </source>
</evidence>
<evidence type="ECO:0000256" key="5">
    <source>
        <dbReference type="ARBA" id="ARBA00022741"/>
    </source>
</evidence>
<keyword evidence="3 11" id="KW-0633">Potassium transport</keyword>
<keyword evidence="9 11" id="KW-0406">Ion transport</keyword>
<dbReference type="GO" id="GO:0008556">
    <property type="term" value="F:P-type potassium transmembrane transporter activity"/>
    <property type="evidence" value="ECO:0007669"/>
    <property type="project" value="InterPro"/>
</dbReference>
<name>A0A2S5TE18_9GAMM</name>
<dbReference type="PANTHER" id="PTHR30042:SF2">
    <property type="entry name" value="POTASSIUM-TRANSPORTING ATPASE KDPC SUBUNIT"/>
    <property type="match status" value="1"/>
</dbReference>
<dbReference type="PIRSF" id="PIRSF001296">
    <property type="entry name" value="K_ATPase_KdpC"/>
    <property type="match status" value="1"/>
</dbReference>
<evidence type="ECO:0000256" key="1">
    <source>
        <dbReference type="ARBA" id="ARBA00022448"/>
    </source>
</evidence>
<evidence type="ECO:0000313" key="12">
    <source>
        <dbReference type="EMBL" id="PPE73220.1"/>
    </source>
</evidence>
<dbReference type="HAMAP" id="MF_00276">
    <property type="entry name" value="KdpC"/>
    <property type="match status" value="1"/>
</dbReference>
<reference evidence="12 13" key="1">
    <citation type="submission" date="2018-02" db="EMBL/GenBank/DDBJ databases">
        <title>Genome sequencing of Solimonas sp. HR-BB.</title>
        <authorList>
            <person name="Lee Y."/>
            <person name="Jeon C.O."/>
        </authorList>
    </citation>
    <scope>NUCLEOTIDE SEQUENCE [LARGE SCALE GENOMIC DNA]</scope>
    <source>
        <strain evidence="12 13">HR-BB</strain>
    </source>
</reference>
<keyword evidence="5 11" id="KW-0547">Nucleotide-binding</keyword>
<dbReference type="EMBL" id="PSNW01000008">
    <property type="protein sequence ID" value="PPE73220.1"/>
    <property type="molecule type" value="Genomic_DNA"/>
</dbReference>
<evidence type="ECO:0000313" key="13">
    <source>
        <dbReference type="Proteomes" id="UP000238220"/>
    </source>
</evidence>
<evidence type="ECO:0000256" key="10">
    <source>
        <dbReference type="ARBA" id="ARBA00023136"/>
    </source>
</evidence>
<comment type="caution">
    <text evidence="12">The sequence shown here is derived from an EMBL/GenBank/DDBJ whole genome shotgun (WGS) entry which is preliminary data.</text>
</comment>
<accession>A0A2S5TE18</accession>
<dbReference type="NCBIfam" id="NF001454">
    <property type="entry name" value="PRK00315.1"/>
    <property type="match status" value="1"/>
</dbReference>
<dbReference type="PANTHER" id="PTHR30042">
    <property type="entry name" value="POTASSIUM-TRANSPORTING ATPASE C CHAIN"/>
    <property type="match status" value="1"/>
</dbReference>
<comment type="subcellular location">
    <subcellularLocation>
        <location evidence="11">Cell membrane</location>
        <topology evidence="11">Single-pass membrane protein</topology>
    </subcellularLocation>
</comment>
<keyword evidence="13" id="KW-1185">Reference proteome</keyword>
<dbReference type="AlphaFoldDB" id="A0A2S5TE18"/>
<evidence type="ECO:0000256" key="7">
    <source>
        <dbReference type="ARBA" id="ARBA00022958"/>
    </source>
</evidence>